<feature type="domain" description="Glycosyltransferase subfamily 4-like N-terminal" evidence="2">
    <location>
        <begin position="16"/>
        <end position="178"/>
    </location>
</feature>
<dbReference type="Pfam" id="PF00534">
    <property type="entry name" value="Glycos_transf_1"/>
    <property type="match status" value="1"/>
</dbReference>
<evidence type="ECO:0000313" key="4">
    <source>
        <dbReference type="Proteomes" id="UP000095649"/>
    </source>
</evidence>
<protein>
    <submittedName>
        <fullName evidence="3">GDP-mannose-dependent alpha-(1-2)-phosphatidylinositol mannosyltransferase</fullName>
        <ecNumber evidence="3">2.4.1.57</ecNumber>
    </submittedName>
</protein>
<dbReference type="InterPro" id="IPR050194">
    <property type="entry name" value="Glycosyltransferase_grp1"/>
</dbReference>
<evidence type="ECO:0000259" key="1">
    <source>
        <dbReference type="Pfam" id="PF00534"/>
    </source>
</evidence>
<dbReference type="InterPro" id="IPR028098">
    <property type="entry name" value="Glyco_trans_4-like_N"/>
</dbReference>
<dbReference type="AlphaFoldDB" id="A0A173TAP2"/>
<dbReference type="Pfam" id="PF13439">
    <property type="entry name" value="Glyco_transf_4"/>
    <property type="match status" value="1"/>
</dbReference>
<dbReference type="SUPFAM" id="SSF53756">
    <property type="entry name" value="UDP-Glycosyltransferase/glycogen phosphorylase"/>
    <property type="match status" value="1"/>
</dbReference>
<dbReference type="EMBL" id="CYXN01000009">
    <property type="protein sequence ID" value="CUM99196.1"/>
    <property type="molecule type" value="Genomic_DNA"/>
</dbReference>
<dbReference type="GO" id="GO:0016757">
    <property type="term" value="F:glycosyltransferase activity"/>
    <property type="evidence" value="ECO:0007669"/>
    <property type="project" value="UniProtKB-KW"/>
</dbReference>
<keyword evidence="3" id="KW-0328">Glycosyltransferase</keyword>
<accession>A0A173TAP2</accession>
<dbReference type="EC" id="2.4.1.57" evidence="3"/>
<feature type="domain" description="Glycosyl transferase family 1" evidence="1">
    <location>
        <begin position="191"/>
        <end position="353"/>
    </location>
</feature>
<dbReference type="RefSeq" id="WP_055185939.1">
    <property type="nucleotide sequence ID" value="NZ_CYXN01000009.1"/>
</dbReference>
<dbReference type="Proteomes" id="UP000095649">
    <property type="component" value="Unassembled WGS sequence"/>
</dbReference>
<gene>
    <name evidence="3" type="primary">pimA</name>
    <name evidence="3" type="ORF">ERS852582_01447</name>
</gene>
<dbReference type="Gene3D" id="3.40.50.2000">
    <property type="entry name" value="Glycogen Phosphorylase B"/>
    <property type="match status" value="2"/>
</dbReference>
<dbReference type="OrthoDB" id="9802525at2"/>
<sequence length="374" mass="42303">MKKILHISKYYYPFSGGTEQIARDCVLALKGGYSQKVIAFNDGKEDKVDIVDGVEVIKCGCFTKIAAQSLSTSYGKQLHRVMKEFDPDIVVFHYPNPFVASLLLREMKNTKAKLVVYWHLDIVRQKYLKLLFNPQNRSLLARADKVIATSPNYIEGSKWLQSVKDKCVVVPNCINVERMTITPDIEKRATKIREENKDKTICVAVGRHTEYKGFTYLIQASKLIDDRFRIYITGTGELTEKLHEEARGDNKITFTGRIDDTELKALILASDVFCFPSISKNEAFGLALAEGMYYEKPAVTFTIPGSGVNYVSLNRVTGIEVENRNVEKYADAMQTLAQNKELCLKYGKAGKERVKNNFLSTQFSININTVINSL</sequence>
<dbReference type="PANTHER" id="PTHR45947:SF14">
    <property type="entry name" value="SLL1723 PROTEIN"/>
    <property type="match status" value="1"/>
</dbReference>
<dbReference type="PANTHER" id="PTHR45947">
    <property type="entry name" value="SULFOQUINOVOSYL TRANSFERASE SQD2"/>
    <property type="match status" value="1"/>
</dbReference>
<proteinExistence type="predicted"/>
<name>A0A173TAP2_9FIRM</name>
<keyword evidence="3" id="KW-0808">Transferase</keyword>
<evidence type="ECO:0000259" key="2">
    <source>
        <dbReference type="Pfam" id="PF13439"/>
    </source>
</evidence>
<evidence type="ECO:0000313" key="3">
    <source>
        <dbReference type="EMBL" id="CUM99196.1"/>
    </source>
</evidence>
<dbReference type="InterPro" id="IPR001296">
    <property type="entry name" value="Glyco_trans_1"/>
</dbReference>
<organism evidence="3 4">
    <name type="scientific">Faecalibacterium prausnitzii</name>
    <dbReference type="NCBI Taxonomy" id="853"/>
    <lineage>
        <taxon>Bacteria</taxon>
        <taxon>Bacillati</taxon>
        <taxon>Bacillota</taxon>
        <taxon>Clostridia</taxon>
        <taxon>Eubacteriales</taxon>
        <taxon>Oscillospiraceae</taxon>
        <taxon>Faecalibacterium</taxon>
    </lineage>
</organism>
<reference evidence="3 4" key="1">
    <citation type="submission" date="2015-09" db="EMBL/GenBank/DDBJ databases">
        <authorList>
            <consortium name="Pathogen Informatics"/>
        </authorList>
    </citation>
    <scope>NUCLEOTIDE SEQUENCE [LARGE SCALE GENOMIC DNA]</scope>
    <source>
        <strain evidence="3 4">2789STDY5834970</strain>
    </source>
</reference>